<feature type="transmembrane region" description="Helical" evidence="2">
    <location>
        <begin position="6"/>
        <end position="27"/>
    </location>
</feature>
<dbReference type="Pfam" id="PF03168">
    <property type="entry name" value="LEA_2"/>
    <property type="match status" value="1"/>
</dbReference>
<accession>A0A2P8G468</accession>
<evidence type="ECO:0000313" key="5">
    <source>
        <dbReference type="Proteomes" id="UP000241964"/>
    </source>
</evidence>
<evidence type="ECO:0000259" key="3">
    <source>
        <dbReference type="SMART" id="SM00769"/>
    </source>
</evidence>
<keyword evidence="2" id="KW-0812">Transmembrane</keyword>
<reference evidence="4 5" key="1">
    <citation type="submission" date="2018-03" db="EMBL/GenBank/DDBJ databases">
        <title>Genomic Encyclopedia of Archaeal and Bacterial Type Strains, Phase II (KMG-II): from individual species to whole genera.</title>
        <authorList>
            <person name="Goeker M."/>
        </authorList>
    </citation>
    <scope>NUCLEOTIDE SEQUENCE [LARGE SCALE GENOMIC DNA]</scope>
    <source>
        <strain evidence="4 5">DSM 29057</strain>
    </source>
</reference>
<dbReference type="RefSeq" id="WP_106596187.1">
    <property type="nucleotide sequence ID" value="NZ_PYAS01000006.1"/>
</dbReference>
<dbReference type="SMART" id="SM00769">
    <property type="entry name" value="WHy"/>
    <property type="match status" value="2"/>
</dbReference>
<dbReference type="PANTHER" id="PTHR31459">
    <property type="match status" value="1"/>
</dbReference>
<comment type="caution">
    <text evidence="4">The sequence shown here is derived from an EMBL/GenBank/DDBJ whole genome shotgun (WGS) entry which is preliminary data.</text>
</comment>
<dbReference type="AlphaFoldDB" id="A0A2P8G468"/>
<dbReference type="InterPro" id="IPR013990">
    <property type="entry name" value="WHy-dom"/>
</dbReference>
<dbReference type="Gene3D" id="2.60.40.1820">
    <property type="match status" value="2"/>
</dbReference>
<name>A0A2P8G468_9BACT</name>
<proteinExistence type="inferred from homology"/>
<dbReference type="InterPro" id="IPR004864">
    <property type="entry name" value="LEA_2"/>
</dbReference>
<comment type="similarity">
    <text evidence="1">Belongs to the LEA type 2 family.</text>
</comment>
<keyword evidence="2" id="KW-0472">Membrane</keyword>
<dbReference type="Proteomes" id="UP000241964">
    <property type="component" value="Unassembled WGS sequence"/>
</dbReference>
<keyword evidence="5" id="KW-1185">Reference proteome</keyword>
<evidence type="ECO:0000256" key="1">
    <source>
        <dbReference type="ARBA" id="ARBA00005960"/>
    </source>
</evidence>
<dbReference type="InterPro" id="IPR045043">
    <property type="entry name" value="Lea14-like"/>
</dbReference>
<protein>
    <recommendedName>
        <fullName evidence="3">Water stress and hypersensitive response domain-containing protein</fullName>
    </recommendedName>
</protein>
<organism evidence="4 5">
    <name type="scientific">Dyadobacter jiangsuensis</name>
    <dbReference type="NCBI Taxonomy" id="1591085"/>
    <lineage>
        <taxon>Bacteria</taxon>
        <taxon>Pseudomonadati</taxon>
        <taxon>Bacteroidota</taxon>
        <taxon>Cytophagia</taxon>
        <taxon>Cytophagales</taxon>
        <taxon>Spirosomataceae</taxon>
        <taxon>Dyadobacter</taxon>
    </lineage>
</organism>
<sequence length="306" mass="34692">MNSRSVFKWILILVLIAAAAFAVWYFFRKSDPDPVSGLKPRVEMSIAHISEITDSTIKMELKTLVHNPLPVGMHLKAMNYVVKMNDRTIVEDHYSKPLEVNAADSSLLTLPAKVKIRNLRLEGDQEAAKGQDSADYHFKTILHFEKSFLGKDSLVLEMDKRLPLYWLPMVKMAGYDFKKLGLKESDIVVKVEVSNMNPFSLEFQDPVYVMDLGKQKRFAEGAVKGITKVKSKSRDVYEIPLEVSLGKVIKAGAQIIGKGKELPFSFYFKSKIKSESEVLDGSDINLIMDGELKDLEAFQRNLERKE</sequence>
<gene>
    <name evidence="4" type="ORF">CLV60_106360</name>
</gene>
<dbReference type="PANTHER" id="PTHR31459:SF2">
    <property type="entry name" value="OS03G0843300 PROTEIN"/>
    <property type="match status" value="1"/>
</dbReference>
<dbReference type="OrthoDB" id="892296at2"/>
<feature type="domain" description="Water stress and hypersensitive response" evidence="3">
    <location>
        <begin position="42"/>
        <end position="161"/>
    </location>
</feature>
<evidence type="ECO:0000256" key="2">
    <source>
        <dbReference type="SAM" id="Phobius"/>
    </source>
</evidence>
<evidence type="ECO:0000313" key="4">
    <source>
        <dbReference type="EMBL" id="PSL28757.1"/>
    </source>
</evidence>
<keyword evidence="2" id="KW-1133">Transmembrane helix</keyword>
<dbReference type="SUPFAM" id="SSF117070">
    <property type="entry name" value="LEA14-like"/>
    <property type="match status" value="2"/>
</dbReference>
<dbReference type="GO" id="GO:0009269">
    <property type="term" value="P:response to desiccation"/>
    <property type="evidence" value="ECO:0007669"/>
    <property type="project" value="InterPro"/>
</dbReference>
<feature type="domain" description="Water stress and hypersensitive response" evidence="3">
    <location>
        <begin position="170"/>
        <end position="293"/>
    </location>
</feature>
<dbReference type="EMBL" id="PYAS01000006">
    <property type="protein sequence ID" value="PSL28757.1"/>
    <property type="molecule type" value="Genomic_DNA"/>
</dbReference>